<accession>A0A2M7G623</accession>
<comment type="caution">
    <text evidence="1">The sequence shown here is derived from an EMBL/GenBank/DDBJ whole genome shotgun (WGS) entry which is preliminary data.</text>
</comment>
<reference evidence="1 2" key="1">
    <citation type="submission" date="2017-09" db="EMBL/GenBank/DDBJ databases">
        <title>Depth-based differentiation of microbial function through sediment-hosted aquifers and enrichment of novel symbionts in the deep terrestrial subsurface.</title>
        <authorList>
            <person name="Probst A.J."/>
            <person name="Ladd B."/>
            <person name="Jarett J.K."/>
            <person name="Geller-Mcgrath D.E."/>
            <person name="Sieber C.M."/>
            <person name="Emerson J.B."/>
            <person name="Anantharaman K."/>
            <person name="Thomas B.C."/>
            <person name="Malmstrom R."/>
            <person name="Stieglmeier M."/>
            <person name="Klingl A."/>
            <person name="Woyke T."/>
            <person name="Ryan C.M."/>
            <person name="Banfield J.F."/>
        </authorList>
    </citation>
    <scope>NUCLEOTIDE SEQUENCE [LARGE SCALE GENOMIC DNA]</scope>
    <source>
        <strain evidence="1">CG17_big_fil_post_rev_8_21_14_2_50_48_46</strain>
    </source>
</reference>
<dbReference type="AlphaFoldDB" id="A0A2M7G623"/>
<name>A0A2M7G623_9BACT</name>
<proteinExistence type="predicted"/>
<dbReference type="EMBL" id="PFFQ01000031">
    <property type="protein sequence ID" value="PIW17045.1"/>
    <property type="molecule type" value="Genomic_DNA"/>
</dbReference>
<evidence type="ECO:0000313" key="2">
    <source>
        <dbReference type="Proteomes" id="UP000231019"/>
    </source>
</evidence>
<protein>
    <submittedName>
        <fullName evidence="1">Uncharacterized protein</fullName>
    </submittedName>
</protein>
<organism evidence="1 2">
    <name type="scientific">bacterium (Candidatus Blackallbacteria) CG17_big_fil_post_rev_8_21_14_2_50_48_46</name>
    <dbReference type="NCBI Taxonomy" id="2014261"/>
    <lineage>
        <taxon>Bacteria</taxon>
        <taxon>Candidatus Blackallbacteria</taxon>
    </lineage>
</organism>
<sequence length="60" mass="7284">MKILIHEDLIEEFPESVQIRRKLRWNYVSEAPIESAKISVFPFDEKENLCYSFNFKLMNF</sequence>
<gene>
    <name evidence="1" type="ORF">COW36_10415</name>
</gene>
<dbReference type="Proteomes" id="UP000231019">
    <property type="component" value="Unassembled WGS sequence"/>
</dbReference>
<evidence type="ECO:0000313" key="1">
    <source>
        <dbReference type="EMBL" id="PIW17045.1"/>
    </source>
</evidence>